<evidence type="ECO:0000256" key="3">
    <source>
        <dbReference type="ARBA" id="ARBA00022475"/>
    </source>
</evidence>
<accession>A0A4R6SFV7</accession>
<dbReference type="PANTHER" id="PTHR43386">
    <property type="entry name" value="OLIGOPEPTIDE TRANSPORT SYSTEM PERMEASE PROTEIN APPC"/>
    <property type="match status" value="1"/>
</dbReference>
<comment type="subcellular location">
    <subcellularLocation>
        <location evidence="1 7">Cell membrane</location>
        <topology evidence="1 7">Multi-pass membrane protein</topology>
    </subcellularLocation>
</comment>
<dbReference type="InterPro" id="IPR035906">
    <property type="entry name" value="MetI-like_sf"/>
</dbReference>
<feature type="transmembrane region" description="Helical" evidence="7">
    <location>
        <begin position="265"/>
        <end position="289"/>
    </location>
</feature>
<comment type="similarity">
    <text evidence="7">Belongs to the binding-protein-dependent transport system permease family.</text>
</comment>
<dbReference type="PROSITE" id="PS50928">
    <property type="entry name" value="ABC_TM1"/>
    <property type="match status" value="1"/>
</dbReference>
<dbReference type="InterPro" id="IPR050366">
    <property type="entry name" value="BP-dependent_transpt_permease"/>
</dbReference>
<name>A0A4R6SFV7_LABRH</name>
<protein>
    <submittedName>
        <fullName evidence="10">Peptide/nickel transport system permease protein</fullName>
    </submittedName>
</protein>
<evidence type="ECO:0000256" key="5">
    <source>
        <dbReference type="ARBA" id="ARBA00022989"/>
    </source>
</evidence>
<feature type="region of interest" description="Disordered" evidence="8">
    <location>
        <begin position="1"/>
        <end position="22"/>
    </location>
</feature>
<keyword evidence="4 7" id="KW-0812">Transmembrane</keyword>
<organism evidence="10 11">
    <name type="scientific">Labedaea rhizosphaerae</name>
    <dbReference type="NCBI Taxonomy" id="598644"/>
    <lineage>
        <taxon>Bacteria</taxon>
        <taxon>Bacillati</taxon>
        <taxon>Actinomycetota</taxon>
        <taxon>Actinomycetes</taxon>
        <taxon>Pseudonocardiales</taxon>
        <taxon>Pseudonocardiaceae</taxon>
        <taxon>Labedaea</taxon>
    </lineage>
</organism>
<proteinExistence type="inferred from homology"/>
<dbReference type="InterPro" id="IPR025966">
    <property type="entry name" value="OppC_N"/>
</dbReference>
<feature type="transmembrane region" description="Helical" evidence="7">
    <location>
        <begin position="105"/>
        <end position="127"/>
    </location>
</feature>
<evidence type="ECO:0000313" key="11">
    <source>
        <dbReference type="Proteomes" id="UP000295444"/>
    </source>
</evidence>
<evidence type="ECO:0000256" key="1">
    <source>
        <dbReference type="ARBA" id="ARBA00004651"/>
    </source>
</evidence>
<evidence type="ECO:0000256" key="2">
    <source>
        <dbReference type="ARBA" id="ARBA00022448"/>
    </source>
</evidence>
<dbReference type="InterPro" id="IPR000515">
    <property type="entry name" value="MetI-like"/>
</dbReference>
<dbReference type="PANTHER" id="PTHR43386:SF1">
    <property type="entry name" value="D,D-DIPEPTIDE TRANSPORT SYSTEM PERMEASE PROTEIN DDPC-RELATED"/>
    <property type="match status" value="1"/>
</dbReference>
<keyword evidence="5 7" id="KW-1133">Transmembrane helix</keyword>
<sequence length="304" mass="31757">MTMNPESLDPPDPAPAGERTDRSPGRAFARVFAENRLALVGLLILAALVLFCFAGPLLHHTDQAHSQLSDANLPPGSPGHPLGTDDVGFDVLGRLMVGGQASLEIGIAAALFATVFGALWGAIAAVIGGPVDAVMMRVVDGIASIPALFLLIALAKMVTFSVPFLIVVIAMLAWLGPARLIRGESLTIIGKEFVEAVRGMGGRNPRIVVRHLLPNTIGTIAVNATFQVADAILAVAGLGYLGIGVPPPQPDWGSSLANGITFAYAGYWWLIIPAGTAIVLVVIAFNFVGDGLRDAFFVKNRARG</sequence>
<dbReference type="GO" id="GO:0055085">
    <property type="term" value="P:transmembrane transport"/>
    <property type="evidence" value="ECO:0007669"/>
    <property type="project" value="InterPro"/>
</dbReference>
<dbReference type="SUPFAM" id="SSF161098">
    <property type="entry name" value="MetI-like"/>
    <property type="match status" value="1"/>
</dbReference>
<dbReference type="CDD" id="cd06261">
    <property type="entry name" value="TM_PBP2"/>
    <property type="match status" value="1"/>
</dbReference>
<keyword evidence="2 7" id="KW-0813">Transport</keyword>
<evidence type="ECO:0000256" key="4">
    <source>
        <dbReference type="ARBA" id="ARBA00022692"/>
    </source>
</evidence>
<evidence type="ECO:0000256" key="8">
    <source>
        <dbReference type="SAM" id="MobiDB-lite"/>
    </source>
</evidence>
<evidence type="ECO:0000256" key="6">
    <source>
        <dbReference type="ARBA" id="ARBA00023136"/>
    </source>
</evidence>
<dbReference type="Proteomes" id="UP000295444">
    <property type="component" value="Unassembled WGS sequence"/>
</dbReference>
<keyword evidence="6 7" id="KW-0472">Membrane</keyword>
<dbReference type="Pfam" id="PF12911">
    <property type="entry name" value="OppC_N"/>
    <property type="match status" value="1"/>
</dbReference>
<reference evidence="10 11" key="1">
    <citation type="submission" date="2019-03" db="EMBL/GenBank/DDBJ databases">
        <title>Genomic Encyclopedia of Type Strains, Phase IV (KMG-IV): sequencing the most valuable type-strain genomes for metagenomic binning, comparative biology and taxonomic classification.</title>
        <authorList>
            <person name="Goeker M."/>
        </authorList>
    </citation>
    <scope>NUCLEOTIDE SEQUENCE [LARGE SCALE GENOMIC DNA]</scope>
    <source>
        <strain evidence="10 11">DSM 45361</strain>
    </source>
</reference>
<feature type="transmembrane region" description="Helical" evidence="7">
    <location>
        <begin position="37"/>
        <end position="58"/>
    </location>
</feature>
<evidence type="ECO:0000256" key="7">
    <source>
        <dbReference type="RuleBase" id="RU363032"/>
    </source>
</evidence>
<dbReference type="EMBL" id="SNXZ01000002">
    <property type="protein sequence ID" value="TDQ00535.1"/>
    <property type="molecule type" value="Genomic_DNA"/>
</dbReference>
<feature type="transmembrane region" description="Helical" evidence="7">
    <location>
        <begin position="147"/>
        <end position="175"/>
    </location>
</feature>
<dbReference type="AlphaFoldDB" id="A0A4R6SFV7"/>
<keyword evidence="3" id="KW-1003">Cell membrane</keyword>
<dbReference type="GO" id="GO:0005886">
    <property type="term" value="C:plasma membrane"/>
    <property type="evidence" value="ECO:0007669"/>
    <property type="project" value="UniProtKB-SubCell"/>
</dbReference>
<evidence type="ECO:0000313" key="10">
    <source>
        <dbReference type="EMBL" id="TDQ00535.1"/>
    </source>
</evidence>
<evidence type="ECO:0000259" key="9">
    <source>
        <dbReference type="PROSITE" id="PS50928"/>
    </source>
</evidence>
<keyword evidence="11" id="KW-1185">Reference proteome</keyword>
<dbReference type="RefSeq" id="WP_133849237.1">
    <property type="nucleotide sequence ID" value="NZ_SNXZ01000002.1"/>
</dbReference>
<dbReference type="Gene3D" id="1.10.3720.10">
    <property type="entry name" value="MetI-like"/>
    <property type="match status" value="1"/>
</dbReference>
<dbReference type="OrthoDB" id="6637947at2"/>
<gene>
    <name evidence="10" type="ORF">EV186_102396</name>
</gene>
<dbReference type="Pfam" id="PF00528">
    <property type="entry name" value="BPD_transp_1"/>
    <property type="match status" value="1"/>
</dbReference>
<comment type="caution">
    <text evidence="10">The sequence shown here is derived from an EMBL/GenBank/DDBJ whole genome shotgun (WGS) entry which is preliminary data.</text>
</comment>
<feature type="domain" description="ABC transmembrane type-1" evidence="9">
    <location>
        <begin position="99"/>
        <end position="289"/>
    </location>
</feature>